<dbReference type="EMBL" id="RSAS01000854">
    <property type="protein sequence ID" value="RRR66450.1"/>
    <property type="molecule type" value="Genomic_DNA"/>
</dbReference>
<protein>
    <submittedName>
        <fullName evidence="7">4Fe-4S dicluster domain-containing protein</fullName>
    </submittedName>
</protein>
<dbReference type="Proteomes" id="UP000280307">
    <property type="component" value="Unassembled WGS sequence"/>
</dbReference>
<reference evidence="7 8" key="1">
    <citation type="submission" date="2018-12" db="EMBL/GenBank/DDBJ databases">
        <title>Genome Sequence of Candidatus Viridilinea halotolerans isolated from saline sulfide-rich spring.</title>
        <authorList>
            <person name="Grouzdev D.S."/>
            <person name="Burganskaya E.I."/>
            <person name="Krutkina M.S."/>
            <person name="Sukhacheva M.V."/>
            <person name="Gorlenko V.M."/>
        </authorList>
    </citation>
    <scope>NUCLEOTIDE SEQUENCE [LARGE SCALE GENOMIC DNA]</scope>
    <source>
        <strain evidence="7">Chok-6</strain>
    </source>
</reference>
<feature type="domain" description="4Fe-4S ferredoxin-type" evidence="6">
    <location>
        <begin position="21"/>
        <end position="53"/>
    </location>
</feature>
<evidence type="ECO:0000313" key="7">
    <source>
        <dbReference type="EMBL" id="RRR66450.1"/>
    </source>
</evidence>
<comment type="caution">
    <text evidence="7">The sequence shown here is derived from an EMBL/GenBank/DDBJ whole genome shotgun (WGS) entry which is preliminary data.</text>
</comment>
<accession>A0A426TRU7</accession>
<dbReference type="InterPro" id="IPR009051">
    <property type="entry name" value="Helical_ferredxn"/>
</dbReference>
<dbReference type="AlphaFoldDB" id="A0A426TRU7"/>
<dbReference type="PROSITE" id="PS00198">
    <property type="entry name" value="4FE4S_FER_1"/>
    <property type="match status" value="1"/>
</dbReference>
<dbReference type="GO" id="GO:0046872">
    <property type="term" value="F:metal ion binding"/>
    <property type="evidence" value="ECO:0007669"/>
    <property type="project" value="UniProtKB-KW"/>
</dbReference>
<gene>
    <name evidence="7" type="ORF">EI684_20760</name>
</gene>
<proteinExistence type="predicted"/>
<keyword evidence="3" id="KW-0560">Oxidoreductase</keyword>
<keyword evidence="5" id="KW-0411">Iron-sulfur</keyword>
<evidence type="ECO:0000313" key="8">
    <source>
        <dbReference type="Proteomes" id="UP000280307"/>
    </source>
</evidence>
<dbReference type="PANTHER" id="PTHR43255:SF1">
    <property type="entry name" value="IRON-SULFUR-BINDING OXIDOREDUCTASE FADF-RELATED"/>
    <property type="match status" value="1"/>
</dbReference>
<evidence type="ECO:0000256" key="5">
    <source>
        <dbReference type="ARBA" id="ARBA00023014"/>
    </source>
</evidence>
<dbReference type="PANTHER" id="PTHR43255">
    <property type="entry name" value="IRON-SULFUR-BINDING OXIDOREDUCTASE FADF-RELATED-RELATED"/>
    <property type="match status" value="1"/>
</dbReference>
<dbReference type="Gene3D" id="1.10.1060.10">
    <property type="entry name" value="Alpha-helical ferredoxin"/>
    <property type="match status" value="1"/>
</dbReference>
<dbReference type="GO" id="GO:0005886">
    <property type="term" value="C:plasma membrane"/>
    <property type="evidence" value="ECO:0007669"/>
    <property type="project" value="TreeGrafter"/>
</dbReference>
<evidence type="ECO:0000256" key="3">
    <source>
        <dbReference type="ARBA" id="ARBA00023002"/>
    </source>
</evidence>
<evidence type="ECO:0000256" key="2">
    <source>
        <dbReference type="ARBA" id="ARBA00022723"/>
    </source>
</evidence>
<name>A0A426TRU7_9CHLR</name>
<dbReference type="InterPro" id="IPR017900">
    <property type="entry name" value="4Fe4S_Fe_S_CS"/>
</dbReference>
<dbReference type="InterPro" id="IPR051460">
    <property type="entry name" value="HdrC_iron-sulfur_subunit"/>
</dbReference>
<dbReference type="GO" id="GO:0051539">
    <property type="term" value="F:4 iron, 4 sulfur cluster binding"/>
    <property type="evidence" value="ECO:0007669"/>
    <property type="project" value="UniProtKB-KW"/>
</dbReference>
<keyword evidence="4" id="KW-0408">Iron</keyword>
<evidence type="ECO:0000259" key="6">
    <source>
        <dbReference type="PROSITE" id="PS51379"/>
    </source>
</evidence>
<dbReference type="GO" id="GO:0016491">
    <property type="term" value="F:oxidoreductase activity"/>
    <property type="evidence" value="ECO:0007669"/>
    <property type="project" value="UniProtKB-KW"/>
</dbReference>
<sequence>MLMAKVALHEGAPSFLREVIAETPADPHLEACLQCGTCGGSCPSGADMDHTPRALFAMIAAGMRERVLRSNAPWYCVSCYYCVERCPQDVHITDVMYTLKRLAIREGHYQDAQTSRAPGFAKTFMGHVERYGRSFELGLITRYYLRHRPLDAMKIAPLGLGLLRRKRLDLTPHKIRQMGQLKAILARAAELDAVH</sequence>
<dbReference type="Pfam" id="PF13187">
    <property type="entry name" value="Fer4_9"/>
    <property type="match status" value="1"/>
</dbReference>
<evidence type="ECO:0000256" key="1">
    <source>
        <dbReference type="ARBA" id="ARBA00022485"/>
    </source>
</evidence>
<keyword evidence="2" id="KW-0479">Metal-binding</keyword>
<evidence type="ECO:0000256" key="4">
    <source>
        <dbReference type="ARBA" id="ARBA00023004"/>
    </source>
</evidence>
<dbReference type="PROSITE" id="PS51379">
    <property type="entry name" value="4FE4S_FER_2"/>
    <property type="match status" value="1"/>
</dbReference>
<dbReference type="InterPro" id="IPR017896">
    <property type="entry name" value="4Fe4S_Fe-S-bd"/>
</dbReference>
<organism evidence="7 8">
    <name type="scientific">Candidatus Viridilinea halotolerans</name>
    <dbReference type="NCBI Taxonomy" id="2491704"/>
    <lineage>
        <taxon>Bacteria</taxon>
        <taxon>Bacillati</taxon>
        <taxon>Chloroflexota</taxon>
        <taxon>Chloroflexia</taxon>
        <taxon>Chloroflexales</taxon>
        <taxon>Chloroflexineae</taxon>
        <taxon>Oscillochloridaceae</taxon>
        <taxon>Candidatus Viridilinea</taxon>
    </lineage>
</organism>
<dbReference type="SUPFAM" id="SSF46548">
    <property type="entry name" value="alpha-helical ferredoxin"/>
    <property type="match status" value="1"/>
</dbReference>
<keyword evidence="1" id="KW-0004">4Fe-4S</keyword>